<gene>
    <name evidence="6" type="ORF">A2917_03160</name>
</gene>
<organism evidence="6 7">
    <name type="scientific">Candidatus Nomurabacteria bacterium RIFCSPLOWO2_01_FULL_42_17</name>
    <dbReference type="NCBI Taxonomy" id="1801780"/>
    <lineage>
        <taxon>Bacteria</taxon>
        <taxon>Candidatus Nomuraibacteriota</taxon>
    </lineage>
</organism>
<name>A0A1F6XNF8_9BACT</name>
<evidence type="ECO:0000313" key="7">
    <source>
        <dbReference type="Proteomes" id="UP000178104"/>
    </source>
</evidence>
<keyword evidence="2 5" id="KW-0812">Transmembrane</keyword>
<comment type="caution">
    <text evidence="6">The sequence shown here is derived from an EMBL/GenBank/DDBJ whole genome shotgun (WGS) entry which is preliminary data.</text>
</comment>
<feature type="transmembrane region" description="Helical" evidence="5">
    <location>
        <begin position="69"/>
        <end position="88"/>
    </location>
</feature>
<sequence length="249" mass="27256">MATSYIYAFISVIIVSLVSLAGVFTLSLREEILRKYIFIFISLAVGALLGDAFIHLIPEVLEVSSNSTLTSILIIIGILIFFILEKFLHWHHHGEDKADSHIHPVGKLVLISDGVHNFIDGIIIGASFMASIPLGIATTIAVILHEIPQEIGDFAVLIHSGYTKARALWLNFLSAIVALLGLFFVLILSQIAQTISFWFLPIAAGGFIYIAVADLIPELQKTKEIKHSILQIMAVIVGILAMVALTFLE</sequence>
<keyword evidence="3 5" id="KW-1133">Transmembrane helix</keyword>
<dbReference type="InterPro" id="IPR003689">
    <property type="entry name" value="ZIP"/>
</dbReference>
<dbReference type="GO" id="GO:0005385">
    <property type="term" value="F:zinc ion transmembrane transporter activity"/>
    <property type="evidence" value="ECO:0007669"/>
    <property type="project" value="TreeGrafter"/>
</dbReference>
<feature type="transmembrane region" description="Helical" evidence="5">
    <location>
        <begin position="36"/>
        <end position="57"/>
    </location>
</feature>
<dbReference type="EMBL" id="MFVE01000005">
    <property type="protein sequence ID" value="OGI95528.1"/>
    <property type="molecule type" value="Genomic_DNA"/>
</dbReference>
<dbReference type="PANTHER" id="PTHR16950">
    <property type="entry name" value="ZINC TRANSPORTER SLC39A7 HISTIDINE-RICH MEMBRANE PROTEIN KE4"/>
    <property type="match status" value="1"/>
</dbReference>
<evidence type="ECO:0008006" key="8">
    <source>
        <dbReference type="Google" id="ProtNLM"/>
    </source>
</evidence>
<dbReference type="GO" id="GO:0016020">
    <property type="term" value="C:membrane"/>
    <property type="evidence" value="ECO:0007669"/>
    <property type="project" value="UniProtKB-SubCell"/>
</dbReference>
<feature type="transmembrane region" description="Helical" evidence="5">
    <location>
        <begin position="195"/>
        <end position="216"/>
    </location>
</feature>
<evidence type="ECO:0000256" key="3">
    <source>
        <dbReference type="ARBA" id="ARBA00022989"/>
    </source>
</evidence>
<feature type="transmembrane region" description="Helical" evidence="5">
    <location>
        <begin position="6"/>
        <end position="24"/>
    </location>
</feature>
<evidence type="ECO:0000256" key="5">
    <source>
        <dbReference type="SAM" id="Phobius"/>
    </source>
</evidence>
<evidence type="ECO:0000313" key="6">
    <source>
        <dbReference type="EMBL" id="OGI95528.1"/>
    </source>
</evidence>
<accession>A0A1F6XNF8</accession>
<evidence type="ECO:0000256" key="2">
    <source>
        <dbReference type="ARBA" id="ARBA00022692"/>
    </source>
</evidence>
<protein>
    <recommendedName>
        <fullName evidence="8">ZIP family metal transporter</fullName>
    </recommendedName>
</protein>
<feature type="transmembrane region" description="Helical" evidence="5">
    <location>
        <begin position="228"/>
        <end position="248"/>
    </location>
</feature>
<feature type="transmembrane region" description="Helical" evidence="5">
    <location>
        <begin position="168"/>
        <end position="189"/>
    </location>
</feature>
<dbReference type="AlphaFoldDB" id="A0A1F6XNF8"/>
<evidence type="ECO:0000256" key="1">
    <source>
        <dbReference type="ARBA" id="ARBA00004141"/>
    </source>
</evidence>
<dbReference type="GO" id="GO:0006882">
    <property type="term" value="P:intracellular zinc ion homeostasis"/>
    <property type="evidence" value="ECO:0007669"/>
    <property type="project" value="TreeGrafter"/>
</dbReference>
<reference evidence="6 7" key="1">
    <citation type="journal article" date="2016" name="Nat. Commun.">
        <title>Thousands of microbial genomes shed light on interconnected biogeochemical processes in an aquifer system.</title>
        <authorList>
            <person name="Anantharaman K."/>
            <person name="Brown C.T."/>
            <person name="Hug L.A."/>
            <person name="Sharon I."/>
            <person name="Castelle C.J."/>
            <person name="Probst A.J."/>
            <person name="Thomas B.C."/>
            <person name="Singh A."/>
            <person name="Wilkins M.J."/>
            <person name="Karaoz U."/>
            <person name="Brodie E.L."/>
            <person name="Williams K.H."/>
            <person name="Hubbard S.S."/>
            <person name="Banfield J.F."/>
        </authorList>
    </citation>
    <scope>NUCLEOTIDE SEQUENCE [LARGE SCALE GENOMIC DNA]</scope>
</reference>
<dbReference type="Proteomes" id="UP000178104">
    <property type="component" value="Unassembled WGS sequence"/>
</dbReference>
<evidence type="ECO:0000256" key="4">
    <source>
        <dbReference type="ARBA" id="ARBA00023136"/>
    </source>
</evidence>
<dbReference type="Pfam" id="PF02535">
    <property type="entry name" value="Zip"/>
    <property type="match status" value="1"/>
</dbReference>
<dbReference type="PANTHER" id="PTHR16950:SF17">
    <property type="entry name" value="ZRT (ZRT), IRT- (IRT-) LIKE PROTEIN TRANSPORTER"/>
    <property type="match status" value="1"/>
</dbReference>
<proteinExistence type="predicted"/>
<keyword evidence="4 5" id="KW-0472">Membrane</keyword>
<comment type="subcellular location">
    <subcellularLocation>
        <location evidence="1">Membrane</location>
        <topology evidence="1">Multi-pass membrane protein</topology>
    </subcellularLocation>
</comment>
<dbReference type="STRING" id="1801780.A2917_03160"/>